<evidence type="ECO:0000256" key="2">
    <source>
        <dbReference type="ARBA" id="ARBA00022630"/>
    </source>
</evidence>
<dbReference type="GO" id="GO:0010181">
    <property type="term" value="F:FMN binding"/>
    <property type="evidence" value="ECO:0007669"/>
    <property type="project" value="InterPro"/>
</dbReference>
<evidence type="ECO:0000313" key="6">
    <source>
        <dbReference type="EMBL" id="WKN36375.1"/>
    </source>
</evidence>
<dbReference type="Pfam" id="PF01613">
    <property type="entry name" value="Flavin_Reduct"/>
    <property type="match status" value="1"/>
</dbReference>
<dbReference type="SUPFAM" id="SSF50475">
    <property type="entry name" value="FMN-binding split barrel"/>
    <property type="match status" value="1"/>
</dbReference>
<dbReference type="InterPro" id="IPR002563">
    <property type="entry name" value="Flavin_Rdtase-like_dom"/>
</dbReference>
<dbReference type="Gene3D" id="2.30.110.10">
    <property type="entry name" value="Electron Transport, Fmn-binding Protein, Chain A"/>
    <property type="match status" value="1"/>
</dbReference>
<keyword evidence="3" id="KW-0288">FMN</keyword>
<gene>
    <name evidence="6" type="ORF">K4G66_28860</name>
</gene>
<reference evidence="6" key="2">
    <citation type="journal article" date="2024" name="Antonie Van Leeuwenhoek">
        <title>Roseihalotalea indica gen. nov., sp. nov., a halophilic Bacteroidetes from mesopelagic Southwest Indian Ocean with higher carbohydrate metabolic potential.</title>
        <authorList>
            <person name="Chen B."/>
            <person name="Zhang M."/>
            <person name="Lin D."/>
            <person name="Ye J."/>
            <person name="Tang K."/>
        </authorList>
    </citation>
    <scope>NUCLEOTIDE SEQUENCE</scope>
    <source>
        <strain evidence="6">TK19036</strain>
    </source>
</reference>
<reference evidence="6" key="1">
    <citation type="journal article" date="2023" name="Comput. Struct. Biotechnol. J.">
        <title>Discovery of a novel marine Bacteroidetes with a rich repertoire of carbohydrate-active enzymes.</title>
        <authorList>
            <person name="Chen B."/>
            <person name="Liu G."/>
            <person name="Chen Q."/>
            <person name="Wang H."/>
            <person name="Liu L."/>
            <person name="Tang K."/>
        </authorList>
    </citation>
    <scope>NUCLEOTIDE SEQUENCE</scope>
    <source>
        <strain evidence="6">TK19036</strain>
    </source>
</reference>
<comment type="similarity">
    <text evidence="4">Belongs to the flavoredoxin family.</text>
</comment>
<protein>
    <submittedName>
        <fullName evidence="6">Flavin reductase</fullName>
    </submittedName>
</protein>
<evidence type="ECO:0000256" key="3">
    <source>
        <dbReference type="ARBA" id="ARBA00022643"/>
    </source>
</evidence>
<organism evidence="6">
    <name type="scientific">Roseihalotalea indica</name>
    <dbReference type="NCBI Taxonomy" id="2867963"/>
    <lineage>
        <taxon>Bacteria</taxon>
        <taxon>Pseudomonadati</taxon>
        <taxon>Bacteroidota</taxon>
        <taxon>Cytophagia</taxon>
        <taxon>Cytophagales</taxon>
        <taxon>Catalimonadaceae</taxon>
        <taxon>Roseihalotalea</taxon>
    </lineage>
</organism>
<name>A0AA49GPI2_9BACT</name>
<evidence type="ECO:0000256" key="1">
    <source>
        <dbReference type="ARBA" id="ARBA00001917"/>
    </source>
</evidence>
<sequence length="213" mass="23816">MSEAHTFNRQSIDQLEKRYRTNLINSLTGFKSVALIGTHNAAGKTNLAVFSQIIHVGANPPLIGVLFRPHSVPRHTLENILETKTFTINHIAEAFMAQAHHTSARWEDSEFEACALTPEYRDSIPAPFVKESKVKVGLRYVEHQTLVCNETIFLVGEIQEIVLPAKSVVQDGFIDLIKAGTLTCSGLDAYHQVYPPTRLEYAKPDQPVIRKDP</sequence>
<feature type="domain" description="Flavin reductase like" evidence="5">
    <location>
        <begin position="33"/>
        <end position="164"/>
    </location>
</feature>
<comment type="cofactor">
    <cofactor evidence="1">
        <name>FMN</name>
        <dbReference type="ChEBI" id="CHEBI:58210"/>
    </cofactor>
</comment>
<dbReference type="PANTHER" id="PTHR33798">
    <property type="entry name" value="FLAVOPROTEIN OXYGENASE"/>
    <property type="match status" value="1"/>
</dbReference>
<dbReference type="EMBL" id="CP120682">
    <property type="protein sequence ID" value="WKN36375.1"/>
    <property type="molecule type" value="Genomic_DNA"/>
</dbReference>
<dbReference type="AlphaFoldDB" id="A0AA49GPI2"/>
<accession>A0AA49GPI2</accession>
<keyword evidence="2" id="KW-0285">Flavoprotein</keyword>
<evidence type="ECO:0000256" key="4">
    <source>
        <dbReference type="ARBA" id="ARBA00038054"/>
    </source>
</evidence>
<dbReference type="InterPro" id="IPR012349">
    <property type="entry name" value="Split_barrel_FMN-bd"/>
</dbReference>
<proteinExistence type="inferred from homology"/>
<evidence type="ECO:0000259" key="5">
    <source>
        <dbReference type="Pfam" id="PF01613"/>
    </source>
</evidence>
<dbReference type="GO" id="GO:0016646">
    <property type="term" value="F:oxidoreductase activity, acting on the CH-NH group of donors, NAD or NADP as acceptor"/>
    <property type="evidence" value="ECO:0007669"/>
    <property type="project" value="UniProtKB-ARBA"/>
</dbReference>
<dbReference type="PANTHER" id="PTHR33798:SF5">
    <property type="entry name" value="FLAVIN REDUCTASE LIKE DOMAIN-CONTAINING PROTEIN"/>
    <property type="match status" value="1"/>
</dbReference>